<dbReference type="Proteomes" id="UP000028700">
    <property type="component" value="Unassembled WGS sequence"/>
</dbReference>
<evidence type="ECO:0000313" key="2">
    <source>
        <dbReference type="EMBL" id="GAK48550.1"/>
    </source>
</evidence>
<accession>A0A081BKI2</accession>
<dbReference type="EMBL" id="BBJM01000037">
    <property type="protein sequence ID" value="GAK48550.1"/>
    <property type="molecule type" value="Genomic_DNA"/>
</dbReference>
<sequence>MQMTSQSHLLLTKYNGTFTAEQARDEGFESKQLSRLVQNNLIQRVAPGIYTDPAQLEDSYLIAQLRFAKCVFCGETALSLYDMTDKTPGSLEMNFPRGYHARQLENENIHASYQIDRLWRMGITTASTIYGNEVQVYSPERTICDIVRARQRIEAEVVRNALQAFAQRRDKDLNLLMVYAAELRVERAMTEYIGVLL</sequence>
<evidence type="ECO:0000259" key="1">
    <source>
        <dbReference type="Pfam" id="PF13338"/>
    </source>
</evidence>
<feature type="domain" description="AbiEi antitoxin N-terminal" evidence="1">
    <location>
        <begin position="13"/>
        <end position="50"/>
    </location>
</feature>
<dbReference type="STRING" id="1291743.LOSG293_370080"/>
<dbReference type="InterPro" id="IPR025159">
    <property type="entry name" value="AbiEi_N"/>
</dbReference>
<reference evidence="2" key="1">
    <citation type="journal article" date="2014" name="Genome Announc.">
        <title>Draft Genome Sequence of Lactobacillus oryzae Strain SG293T.</title>
        <authorList>
            <person name="Tanizawa Y."/>
            <person name="Fujisawa T."/>
            <person name="Mochizuki T."/>
            <person name="Kaminuma E."/>
            <person name="Nakamura Y."/>
            <person name="Tohno M."/>
        </authorList>
    </citation>
    <scope>NUCLEOTIDE SEQUENCE [LARGE SCALE GENOMIC DNA]</scope>
    <source>
        <strain evidence="2">SG293</strain>
    </source>
</reference>
<proteinExistence type="predicted"/>
<protein>
    <recommendedName>
        <fullName evidence="1">AbiEi antitoxin N-terminal domain-containing protein</fullName>
    </recommendedName>
</protein>
<dbReference type="OrthoDB" id="9801429at2"/>
<name>A0A081BKI2_9LACO</name>
<comment type="caution">
    <text evidence="2">The sequence shown here is derived from an EMBL/GenBank/DDBJ whole genome shotgun (WGS) entry which is preliminary data.</text>
</comment>
<evidence type="ECO:0000313" key="3">
    <source>
        <dbReference type="Proteomes" id="UP000028700"/>
    </source>
</evidence>
<gene>
    <name evidence="2" type="ORF">LOSG293_370080</name>
</gene>
<dbReference type="AlphaFoldDB" id="A0A081BKI2"/>
<organism evidence="2 3">
    <name type="scientific">Secundilactobacillus oryzae JCM 18671</name>
    <dbReference type="NCBI Taxonomy" id="1291743"/>
    <lineage>
        <taxon>Bacteria</taxon>
        <taxon>Bacillati</taxon>
        <taxon>Bacillota</taxon>
        <taxon>Bacilli</taxon>
        <taxon>Lactobacillales</taxon>
        <taxon>Lactobacillaceae</taxon>
        <taxon>Secundilactobacillus</taxon>
    </lineage>
</organism>
<dbReference type="eggNOG" id="COG5340">
    <property type="taxonomic scope" value="Bacteria"/>
</dbReference>
<keyword evidence="3" id="KW-1185">Reference proteome</keyword>
<dbReference type="Pfam" id="PF13338">
    <property type="entry name" value="AbiEi_4"/>
    <property type="match status" value="1"/>
</dbReference>